<dbReference type="InterPro" id="IPR052608">
    <property type="entry name" value="U-box_domain_protein"/>
</dbReference>
<reference evidence="3 4" key="1">
    <citation type="journal article" date="2023" name="Commun. Biol.">
        <title>Genome analysis of Parmales, the sister group of diatoms, reveals the evolutionary specialization of diatoms from phago-mixotrophs to photoautotrophs.</title>
        <authorList>
            <person name="Ban H."/>
            <person name="Sato S."/>
            <person name="Yoshikawa S."/>
            <person name="Yamada K."/>
            <person name="Nakamura Y."/>
            <person name="Ichinomiya M."/>
            <person name="Sato N."/>
            <person name="Blanc-Mathieu R."/>
            <person name="Endo H."/>
            <person name="Kuwata A."/>
            <person name="Ogata H."/>
        </authorList>
    </citation>
    <scope>NUCLEOTIDE SEQUENCE [LARGE SCALE GENOMIC DNA]</scope>
</reference>
<dbReference type="EMBL" id="BRYB01003732">
    <property type="protein sequence ID" value="GMI19669.1"/>
    <property type="molecule type" value="Genomic_DNA"/>
</dbReference>
<dbReference type="Gene3D" id="3.30.40.10">
    <property type="entry name" value="Zinc/RING finger domain, C3HC4 (zinc finger)"/>
    <property type="match status" value="1"/>
</dbReference>
<evidence type="ECO:0000313" key="3">
    <source>
        <dbReference type="EMBL" id="GMI19669.1"/>
    </source>
</evidence>
<comment type="caution">
    <text evidence="3">The sequence shown here is derived from an EMBL/GenBank/DDBJ whole genome shotgun (WGS) entry which is preliminary data.</text>
</comment>
<dbReference type="CDD" id="cd16664">
    <property type="entry name" value="RING-Ubox_PUB"/>
    <property type="match status" value="1"/>
</dbReference>
<dbReference type="InterPro" id="IPR003613">
    <property type="entry name" value="Ubox_domain"/>
</dbReference>
<feature type="region of interest" description="Disordered" evidence="1">
    <location>
        <begin position="256"/>
        <end position="282"/>
    </location>
</feature>
<dbReference type="Proteomes" id="UP001165060">
    <property type="component" value="Unassembled WGS sequence"/>
</dbReference>
<feature type="domain" description="U-box" evidence="2">
    <location>
        <begin position="731"/>
        <end position="805"/>
    </location>
</feature>
<feature type="compositionally biased region" description="Acidic residues" evidence="1">
    <location>
        <begin position="256"/>
        <end position="276"/>
    </location>
</feature>
<name>A0ABQ6M580_9STRA</name>
<protein>
    <recommendedName>
        <fullName evidence="2">U-box domain-containing protein</fullName>
    </recommendedName>
</protein>
<feature type="compositionally biased region" description="Basic residues" evidence="1">
    <location>
        <begin position="645"/>
        <end position="666"/>
    </location>
</feature>
<feature type="compositionally biased region" description="Basic and acidic residues" evidence="1">
    <location>
        <begin position="634"/>
        <end position="644"/>
    </location>
</feature>
<organism evidence="3 4">
    <name type="scientific">Tetraparma gracilis</name>
    <dbReference type="NCBI Taxonomy" id="2962635"/>
    <lineage>
        <taxon>Eukaryota</taxon>
        <taxon>Sar</taxon>
        <taxon>Stramenopiles</taxon>
        <taxon>Ochrophyta</taxon>
        <taxon>Bolidophyceae</taxon>
        <taxon>Parmales</taxon>
        <taxon>Triparmaceae</taxon>
        <taxon>Tetraparma</taxon>
    </lineage>
</organism>
<dbReference type="PROSITE" id="PS51698">
    <property type="entry name" value="U_BOX"/>
    <property type="match status" value="1"/>
</dbReference>
<feature type="compositionally biased region" description="Acidic residues" evidence="1">
    <location>
        <begin position="622"/>
        <end position="633"/>
    </location>
</feature>
<dbReference type="SMART" id="SM00504">
    <property type="entry name" value="Ubox"/>
    <property type="match status" value="1"/>
</dbReference>
<dbReference type="InterPro" id="IPR045210">
    <property type="entry name" value="RING-Ubox_PUB"/>
</dbReference>
<evidence type="ECO:0000256" key="1">
    <source>
        <dbReference type="SAM" id="MobiDB-lite"/>
    </source>
</evidence>
<proteinExistence type="predicted"/>
<dbReference type="InterPro" id="IPR013083">
    <property type="entry name" value="Znf_RING/FYVE/PHD"/>
</dbReference>
<sequence length="820" mass="89789">MSAQKRNSKLSAGWLLNASLLSRPADLTALVSLSQTRPSAFMEDANIMQRMVDKMLNNANEAMSDKDTKLDVLAILSNVALDSALDPENEGGREAVKMVLGSVSEWFDDYMRSEENSTVIDPESGAVVEPELHKSMLLLLSRAFDYCLKTEDVLELYATELVQRTNPGVGKVGQWEHELVTKRHEKPLILQMCRLLKGFTTAGTYFTDVSPDAEIELHDVESFTGQMDALLDITLKSRLVEKLALALHDVLFASDYDDSSDEDEDDEEWDSDDDNWTAEKAERRQSRALRQLERGLLDGSDHRSITAVFSFLQNLYNFAGTEKAQVYRQHLLADTLLVPRLVLPYLNRCVAAANLLSRRAETYDALLAIKQGKERGESKDEAEDGMDNDAALALDDMPLVAGISAALRLLIIASFRAPPTRFVLGLLRRLNPTTSLLRASSFVARHDYLFALLCLLNVNMGALDLSSGNSKGGLEGLGGGEMDDEDDDGDSQLVEAYYAHSLLHDMAHIHSQMTEEQQRKVMNRVLVSGALPIQRDCPSFAAVKSMLEGGATSGHVDYIGGKMGAMGVGGAGGGGGANPAMGLTMDEAAFRENLRAEAKQRSAAAAAAPGMGQVAESKEGEGEGEGAGEGGEGEEAKGDEEERARLKKEKKEKKKKEKRKKEKKAKKDMGLLGDLPSLEGMLTSKKHTPSKKEIMQLDLELPEKMKRVDELRRASAVSATSTKPKGGATSEVPEEFCCKINGHLMKDPVRSPGGMVFERATIEVWLDTRGSICPISGDPLVVDDLVNDDALRVQISAWQIKKTNNPVRNDCGEEEDVYDF</sequence>
<evidence type="ECO:0000259" key="2">
    <source>
        <dbReference type="PROSITE" id="PS51698"/>
    </source>
</evidence>
<feature type="region of interest" description="Disordered" evidence="1">
    <location>
        <begin position="600"/>
        <end position="687"/>
    </location>
</feature>
<dbReference type="SUPFAM" id="SSF57850">
    <property type="entry name" value="RING/U-box"/>
    <property type="match status" value="1"/>
</dbReference>
<dbReference type="PANTHER" id="PTHR45958">
    <property type="entry name" value="RING-TYPE E3 UBIQUITIN TRANSFERASE"/>
    <property type="match status" value="1"/>
</dbReference>
<evidence type="ECO:0000313" key="4">
    <source>
        <dbReference type="Proteomes" id="UP001165060"/>
    </source>
</evidence>
<dbReference type="PANTHER" id="PTHR45958:SF18">
    <property type="entry name" value="U-BOX DOMAIN-CONTAINING PROTEIN"/>
    <property type="match status" value="1"/>
</dbReference>
<accession>A0ABQ6M580</accession>
<dbReference type="Pfam" id="PF04564">
    <property type="entry name" value="U-box"/>
    <property type="match status" value="1"/>
</dbReference>
<keyword evidence="4" id="KW-1185">Reference proteome</keyword>
<gene>
    <name evidence="3" type="ORF">TeGR_g10447</name>
</gene>